<sequence length="685" mass="78038">MAQRHPYLTYYAPKGEGEPEASVCRNYEWLEPIKDLFPIVNQPSGAAPGFHYIKCTMPECVEAEKILSTVAPECEWEIFREWAIKVMACWSRSVKGDLEKILGRPMKNRKISSHMTANRIPMSRPIASVYVRFEGEKQHLTHPPIIAIYFCTRLLGSLDQMYWSYDFGSHRGSDFFGVVELLIWMSSATDFVPHPRIMRRYVDIANDLDLPLYMARLQTATVTMSQLKSNFCRRRLWNLVLACKSGIASAPSILSLLSTMPETDIRVHAECTPETCLFDDENTTTVRQLHHCGDSESNHPIKCDPSKLNSSTLLHNAWTMKRELTSDKFMAISHIWLDGTGSSIYTEAGNVNDCAFDFFSYIAREQGCEGIWWDAICMPSDRKRRAEEINKMHQNYSHAEFTLVHDLQLANFEWKDDVLFKAPAGQAVSTRVFEFRYNNQTQGRYVLKDLDEDILASGRSIFTRLAHQEVSLVIQTVRGQAQKDLTKLNQLMFAMKHRHTSWARDRMIITGLMAYSRGLGPDLTQAEITKKLLVGQIARITPHSLLHGNMTMCTSGPWSWCPPVILDLAEDEEGYDSFLDITSAGELVGKWGAKTPTKEETARLSPVGSHPSTVIRIKRYLALREEILVLDKRFVVRQRTMNDFVANDRYLLVTRPGPKGRSSYIGVVSGEIDWSDRQDVDIIIG</sequence>
<reference evidence="2" key="2">
    <citation type="submission" date="2020-05" db="EMBL/GenBank/DDBJ databases">
        <authorList>
            <person name="Kim H.-S."/>
            <person name="Proctor R.H."/>
            <person name="Brown D.W."/>
        </authorList>
    </citation>
    <scope>NUCLEOTIDE SEQUENCE</scope>
    <source>
        <strain evidence="2">NRRL 20472</strain>
    </source>
</reference>
<comment type="caution">
    <text evidence="2">The sequence shown here is derived from an EMBL/GenBank/DDBJ whole genome shotgun (WGS) entry which is preliminary data.</text>
</comment>
<dbReference type="Proteomes" id="UP000622797">
    <property type="component" value="Unassembled WGS sequence"/>
</dbReference>
<dbReference type="PANTHER" id="PTHR39596:SF2">
    <property type="entry name" value="HET DOMAIN PROTEIN (AFU_ORTHOLOGUE AFUA_1G17550)-RELATED"/>
    <property type="match status" value="1"/>
</dbReference>
<organism evidence="2 3">
    <name type="scientific">Fusarium sarcochroum</name>
    <dbReference type="NCBI Taxonomy" id="1208366"/>
    <lineage>
        <taxon>Eukaryota</taxon>
        <taxon>Fungi</taxon>
        <taxon>Dikarya</taxon>
        <taxon>Ascomycota</taxon>
        <taxon>Pezizomycotina</taxon>
        <taxon>Sordariomycetes</taxon>
        <taxon>Hypocreomycetidae</taxon>
        <taxon>Hypocreales</taxon>
        <taxon>Nectriaceae</taxon>
        <taxon>Fusarium</taxon>
        <taxon>Fusarium lateritium species complex</taxon>
    </lineage>
</organism>
<keyword evidence="3" id="KW-1185">Reference proteome</keyword>
<accession>A0A8H4XCC5</accession>
<evidence type="ECO:0000259" key="1">
    <source>
        <dbReference type="Pfam" id="PF06985"/>
    </source>
</evidence>
<evidence type="ECO:0000313" key="2">
    <source>
        <dbReference type="EMBL" id="KAF4969016.1"/>
    </source>
</evidence>
<dbReference type="AlphaFoldDB" id="A0A8H4XCC5"/>
<feature type="domain" description="Heterokaryon incompatibility" evidence="1">
    <location>
        <begin position="329"/>
        <end position="405"/>
    </location>
</feature>
<dbReference type="OrthoDB" id="20872at2759"/>
<gene>
    <name evidence="2" type="ORF">FSARC_3670</name>
</gene>
<dbReference type="Pfam" id="PF06985">
    <property type="entry name" value="HET"/>
    <property type="match status" value="1"/>
</dbReference>
<dbReference type="InterPro" id="IPR010730">
    <property type="entry name" value="HET"/>
</dbReference>
<reference evidence="2" key="1">
    <citation type="journal article" date="2020" name="BMC Genomics">
        <title>Correction to: Identification and distribution of gene clusters required for synthesis of sphingolipid metabolism inhibitors in diverse species of the filamentous fungus Fusarium.</title>
        <authorList>
            <person name="Kim H.S."/>
            <person name="Lohmar J.M."/>
            <person name="Busman M."/>
            <person name="Brown D.W."/>
            <person name="Naumann T.A."/>
            <person name="Divon H.H."/>
            <person name="Lysoe E."/>
            <person name="Uhlig S."/>
            <person name="Proctor R.H."/>
        </authorList>
    </citation>
    <scope>NUCLEOTIDE SEQUENCE</scope>
    <source>
        <strain evidence="2">NRRL 20472</strain>
    </source>
</reference>
<proteinExistence type="predicted"/>
<evidence type="ECO:0000313" key="3">
    <source>
        <dbReference type="Proteomes" id="UP000622797"/>
    </source>
</evidence>
<dbReference type="PANTHER" id="PTHR39596">
    <property type="match status" value="1"/>
</dbReference>
<protein>
    <recommendedName>
        <fullName evidence="1">Heterokaryon incompatibility domain-containing protein</fullName>
    </recommendedName>
</protein>
<dbReference type="EMBL" id="JABEXW010000177">
    <property type="protein sequence ID" value="KAF4969016.1"/>
    <property type="molecule type" value="Genomic_DNA"/>
</dbReference>
<name>A0A8H4XCC5_9HYPO</name>